<feature type="domain" description="T4 RNA ligase 1-like N-terminal" evidence="3">
    <location>
        <begin position="96"/>
        <end position="349"/>
    </location>
</feature>
<evidence type="ECO:0008006" key="6">
    <source>
        <dbReference type="Google" id="ProtNLM"/>
    </source>
</evidence>
<gene>
    <name evidence="4" type="ORF">EXIGLDRAFT_612022</name>
</gene>
<name>A0A166AQG0_EXIGL</name>
<accession>A0A166AQG0</accession>
<dbReference type="GO" id="GO:0006388">
    <property type="term" value="P:tRNA splicing, via endonucleolytic cleavage and ligation"/>
    <property type="evidence" value="ECO:0007669"/>
    <property type="project" value="InterPro"/>
</dbReference>
<evidence type="ECO:0000259" key="3">
    <source>
        <dbReference type="Pfam" id="PF09511"/>
    </source>
</evidence>
<feature type="domain" description="tRNA ligase kinase" evidence="2">
    <location>
        <begin position="456"/>
        <end position="568"/>
    </location>
</feature>
<dbReference type="GO" id="GO:0005524">
    <property type="term" value="F:ATP binding"/>
    <property type="evidence" value="ECO:0007669"/>
    <property type="project" value="InterPro"/>
</dbReference>
<protein>
    <recommendedName>
        <fullName evidence="6">tRNA ligase</fullName>
    </recommendedName>
</protein>
<dbReference type="STRING" id="1314781.A0A166AQG0"/>
<evidence type="ECO:0000313" key="5">
    <source>
        <dbReference type="Proteomes" id="UP000077266"/>
    </source>
</evidence>
<dbReference type="PANTHER" id="PTHR32004:SF1">
    <property type="entry name" value="TRNA LIGASE"/>
    <property type="match status" value="1"/>
</dbReference>
<feature type="region of interest" description="Disordered" evidence="1">
    <location>
        <begin position="651"/>
        <end position="677"/>
    </location>
</feature>
<evidence type="ECO:0000259" key="2">
    <source>
        <dbReference type="Pfam" id="PF08303"/>
    </source>
</evidence>
<dbReference type="GO" id="GO:0005634">
    <property type="term" value="C:nucleus"/>
    <property type="evidence" value="ECO:0007669"/>
    <property type="project" value="TreeGrafter"/>
</dbReference>
<proteinExistence type="predicted"/>
<dbReference type="InterPro" id="IPR015966">
    <property type="entry name" value="tRNA_lig_kin_fungi"/>
</dbReference>
<dbReference type="OrthoDB" id="276239at2759"/>
<dbReference type="Pfam" id="PF08303">
    <property type="entry name" value="tRNA_lig_kinase"/>
    <property type="match status" value="1"/>
</dbReference>
<dbReference type="InParanoid" id="A0A166AQG0"/>
<keyword evidence="5" id="KW-1185">Reference proteome</keyword>
<dbReference type="Gene3D" id="3.40.50.300">
    <property type="entry name" value="P-loop containing nucleotide triphosphate hydrolases"/>
    <property type="match status" value="1"/>
</dbReference>
<dbReference type="FunCoup" id="A0A166AQG0">
    <property type="interactions" value="251"/>
</dbReference>
<dbReference type="GO" id="GO:0003972">
    <property type="term" value="F:RNA ligase (ATP) activity"/>
    <property type="evidence" value="ECO:0007669"/>
    <property type="project" value="InterPro"/>
</dbReference>
<dbReference type="PANTHER" id="PTHR32004">
    <property type="entry name" value="TRNA LIGASE"/>
    <property type="match status" value="1"/>
</dbReference>
<evidence type="ECO:0000313" key="4">
    <source>
        <dbReference type="EMBL" id="KZV94169.1"/>
    </source>
</evidence>
<organism evidence="4 5">
    <name type="scientific">Exidia glandulosa HHB12029</name>
    <dbReference type="NCBI Taxonomy" id="1314781"/>
    <lineage>
        <taxon>Eukaryota</taxon>
        <taxon>Fungi</taxon>
        <taxon>Dikarya</taxon>
        <taxon>Basidiomycota</taxon>
        <taxon>Agaricomycotina</taxon>
        <taxon>Agaricomycetes</taxon>
        <taxon>Auriculariales</taxon>
        <taxon>Exidiaceae</taxon>
        <taxon>Exidia</taxon>
    </lineage>
</organism>
<dbReference type="EMBL" id="KV425977">
    <property type="protein sequence ID" value="KZV94169.1"/>
    <property type="molecule type" value="Genomic_DNA"/>
</dbReference>
<evidence type="ECO:0000256" key="1">
    <source>
        <dbReference type="SAM" id="MobiDB-lite"/>
    </source>
</evidence>
<dbReference type="AlphaFoldDB" id="A0A166AQG0"/>
<sequence length="677" mass="76004">MGPRNRLPPATTSLLARDVTVGLPGPTHIPTPSASYLDIQGQSRTINSLVLDLQSAAADGLVVARDFVVDSGAQITSWRSPDPEFHRVDFRLPTLARGLWTQRRAEADLRDGSRWRIVARGYDKFFSVGEKAWSSWQSIRLFTTGPYHVTLKSDGCLIMVSALTEDTILVTSKYSHGRIDSGQVSHAEKGEEWLHRHLRTARKSAAELAAVLWQRRWTLLCELCDPSFEDHIIAVPVGDSGLRLHGINNATVAMKTQDPNVVHQFAMEWGLLPTPYTTVTTFEDLTRTVSSHPVLGTWGLKAIEGFVLRTQVSVSEADPATLERLRRRMPPYPDGAAVFFKVKFDEPYLLHLAFREVTKVALGHRIRLTIPLAVLNRDEVKAYFTWVRGQILQNRPAFRYFGQQRGVIAVRNAFLGWLPTEEGAAAMARARTQLNPLLPYLTSAPRIEYGGDQRWLILPIGLPGCGKTTISTALASLFSIRHVQFDTVKSRNSQLAKSTFRERIKAGLRRQRAVIVDGRNHRATSRQSLRNLALNPNEPVKILALYWEQPKTSMATAQRICATRLIDRDGLDADYDCDKVIWRFLAESDALNTDEVDALVRIRYEDDLEQCIRTAVHGINAHLDIDLSTTIQDFLSLNHWRRQANMMYAESGPHPKRAHALSGLDPDSRLPILSSSP</sequence>
<dbReference type="InterPro" id="IPR019039">
    <property type="entry name" value="T4-Rnl1-like_N"/>
</dbReference>
<dbReference type="InterPro" id="IPR027417">
    <property type="entry name" value="P-loop_NTPase"/>
</dbReference>
<dbReference type="Proteomes" id="UP000077266">
    <property type="component" value="Unassembled WGS sequence"/>
</dbReference>
<reference evidence="4 5" key="1">
    <citation type="journal article" date="2016" name="Mol. Biol. Evol.">
        <title>Comparative Genomics of Early-Diverging Mushroom-Forming Fungi Provides Insights into the Origins of Lignocellulose Decay Capabilities.</title>
        <authorList>
            <person name="Nagy L.G."/>
            <person name="Riley R."/>
            <person name="Tritt A."/>
            <person name="Adam C."/>
            <person name="Daum C."/>
            <person name="Floudas D."/>
            <person name="Sun H."/>
            <person name="Yadav J.S."/>
            <person name="Pangilinan J."/>
            <person name="Larsson K.H."/>
            <person name="Matsuura K."/>
            <person name="Barry K."/>
            <person name="Labutti K."/>
            <person name="Kuo R."/>
            <person name="Ohm R.A."/>
            <person name="Bhattacharya S.S."/>
            <person name="Shirouzu T."/>
            <person name="Yoshinaga Y."/>
            <person name="Martin F.M."/>
            <person name="Grigoriev I.V."/>
            <person name="Hibbett D.S."/>
        </authorList>
    </citation>
    <scope>NUCLEOTIDE SEQUENCE [LARGE SCALE GENOMIC DNA]</scope>
    <source>
        <strain evidence="4 5">HHB12029</strain>
    </source>
</reference>
<dbReference type="SUPFAM" id="SSF52540">
    <property type="entry name" value="P-loop containing nucleoside triphosphate hydrolases"/>
    <property type="match status" value="1"/>
</dbReference>
<dbReference type="Pfam" id="PF09511">
    <property type="entry name" value="RNA_lig_T4_1"/>
    <property type="match status" value="1"/>
</dbReference>